<dbReference type="Proteomes" id="UP000823388">
    <property type="component" value="Chromosome 1K"/>
</dbReference>
<keyword evidence="1" id="KW-0472">Membrane</keyword>
<organism evidence="2 3">
    <name type="scientific">Panicum virgatum</name>
    <name type="common">Blackwell switchgrass</name>
    <dbReference type="NCBI Taxonomy" id="38727"/>
    <lineage>
        <taxon>Eukaryota</taxon>
        <taxon>Viridiplantae</taxon>
        <taxon>Streptophyta</taxon>
        <taxon>Embryophyta</taxon>
        <taxon>Tracheophyta</taxon>
        <taxon>Spermatophyta</taxon>
        <taxon>Magnoliopsida</taxon>
        <taxon>Liliopsida</taxon>
        <taxon>Poales</taxon>
        <taxon>Poaceae</taxon>
        <taxon>PACMAD clade</taxon>
        <taxon>Panicoideae</taxon>
        <taxon>Panicodae</taxon>
        <taxon>Paniceae</taxon>
        <taxon>Panicinae</taxon>
        <taxon>Panicum</taxon>
        <taxon>Panicum sect. Hiantes</taxon>
    </lineage>
</organism>
<dbReference type="AlphaFoldDB" id="A0A8T0XEI9"/>
<evidence type="ECO:0000256" key="1">
    <source>
        <dbReference type="SAM" id="Phobius"/>
    </source>
</evidence>
<name>A0A8T0XEI9_PANVG</name>
<dbReference type="PANTHER" id="PTHR31549:SF32">
    <property type="match status" value="1"/>
</dbReference>
<dbReference type="InterPro" id="IPR004158">
    <property type="entry name" value="DUF247_pln"/>
</dbReference>
<reference evidence="2" key="1">
    <citation type="submission" date="2020-05" db="EMBL/GenBank/DDBJ databases">
        <title>WGS assembly of Panicum virgatum.</title>
        <authorList>
            <person name="Lovell J.T."/>
            <person name="Jenkins J."/>
            <person name="Shu S."/>
            <person name="Juenger T.E."/>
            <person name="Schmutz J."/>
        </authorList>
    </citation>
    <scope>NUCLEOTIDE SEQUENCE</scope>
    <source>
        <strain evidence="2">AP13</strain>
    </source>
</reference>
<keyword evidence="1" id="KW-0812">Transmembrane</keyword>
<keyword evidence="3" id="KW-1185">Reference proteome</keyword>
<gene>
    <name evidence="2" type="ORF">PVAP13_1KG258000</name>
</gene>
<evidence type="ECO:0000313" key="3">
    <source>
        <dbReference type="Proteomes" id="UP000823388"/>
    </source>
</evidence>
<protein>
    <submittedName>
        <fullName evidence="2">Uncharacterized protein</fullName>
    </submittedName>
</protein>
<dbReference type="Pfam" id="PF03140">
    <property type="entry name" value="DUF247"/>
    <property type="match status" value="1"/>
</dbReference>
<evidence type="ECO:0000313" key="2">
    <source>
        <dbReference type="EMBL" id="KAG2658470.1"/>
    </source>
</evidence>
<comment type="caution">
    <text evidence="2">The sequence shown here is derived from an EMBL/GenBank/DDBJ whole genome shotgun (WGS) entry which is preliminary data.</text>
</comment>
<dbReference type="PANTHER" id="PTHR31549">
    <property type="entry name" value="PROTEIN, PUTATIVE (DUF247)-RELATED-RELATED"/>
    <property type="match status" value="1"/>
</dbReference>
<sequence>MEPTAAWGGPFEFQLAATNWTAEEAPAGDAQVWAPPAGGLPLEYASFFDIFGSSSCSLQPYVVPASSSSSSGGQQQLVEYNYYNYYAAAAQHHHDPTGKAMTTQEDLPSFEDEKMETYMKNPKKLFQQRKDEFKADADAKLMEMKMHRYPPSIRDLGCRFTVPKVVAIGPYHRHRHDKLKKAEKVKPVAANCCIELSRGSVEELYGAVISAVDETRDPYLYDKDVMEGMGYEDDFLPMMFYDACFLVMYILQRYRREKNHDEELSDFYEFNKNDIAHDMMLLENQIPWQVVDAIINKCTPQPLETKKLFIAMWLDDCLQDRSNERLPHVDWDEDYEAPHLLGLLRYYMVGKSSRKLDVSDLELEKMETIPTSAGAVELAEMGVFLTANETTTLPNMGLDRKWVIFKEFQMTPLSLNHARASSLVNMAALELCTTPRFLGGQPRECSAVCSYLLLLCMLMHREEDVHQLRRKGILQGGAGLSNKEALDFFTSLQSLRRGRVYIRVMLEIQGYRMRRWGWWLWLYAFGYKNWKFIVGVITFLSAFGSIIGTLVKITKKGAN</sequence>
<feature type="transmembrane region" description="Helical" evidence="1">
    <location>
        <begin position="532"/>
        <end position="553"/>
    </location>
</feature>
<dbReference type="EMBL" id="CM029037">
    <property type="protein sequence ID" value="KAG2658470.1"/>
    <property type="molecule type" value="Genomic_DNA"/>
</dbReference>
<proteinExistence type="predicted"/>
<accession>A0A8T0XEI9</accession>
<keyword evidence="1" id="KW-1133">Transmembrane helix</keyword>